<reference evidence="11" key="1">
    <citation type="submission" date="2021-03" db="EMBL/GenBank/DDBJ databases">
        <authorList>
            <person name="Palmer J.M."/>
        </authorList>
    </citation>
    <scope>NUCLEOTIDE SEQUENCE</scope>
    <source>
        <strain evidence="11">ARV_011</strain>
    </source>
</reference>
<comment type="caution">
    <text evidence="11">The sequence shown here is derived from an EMBL/GenBank/DDBJ whole genome shotgun (WGS) entry which is preliminary data.</text>
</comment>
<keyword evidence="3 7" id="KW-0813">Transport</keyword>
<evidence type="ECO:0000256" key="7">
    <source>
        <dbReference type="RuleBase" id="RU003346"/>
    </source>
</evidence>
<dbReference type="GO" id="GO:0016020">
    <property type="term" value="C:membrane"/>
    <property type="evidence" value="ECO:0007669"/>
    <property type="project" value="UniProtKB-SubCell"/>
</dbReference>
<dbReference type="Proteomes" id="UP000790833">
    <property type="component" value="Unassembled WGS sequence"/>
</dbReference>
<feature type="transmembrane region" description="Helical" evidence="9">
    <location>
        <begin position="411"/>
        <end position="434"/>
    </location>
</feature>
<keyword evidence="5 9" id="KW-1133">Transmembrane helix</keyword>
<feature type="transmembrane region" description="Helical" evidence="9">
    <location>
        <begin position="89"/>
        <end position="109"/>
    </location>
</feature>
<evidence type="ECO:0000256" key="1">
    <source>
        <dbReference type="ARBA" id="ARBA00004141"/>
    </source>
</evidence>
<dbReference type="GeneID" id="66113392"/>
<evidence type="ECO:0000256" key="8">
    <source>
        <dbReference type="SAM" id="MobiDB-lite"/>
    </source>
</evidence>
<dbReference type="FunFam" id="1.20.1250.20:FF:000026">
    <property type="entry name" value="MFS quinate transporter QutD"/>
    <property type="match status" value="1"/>
</dbReference>
<dbReference type="SUPFAM" id="SSF103473">
    <property type="entry name" value="MFS general substrate transporter"/>
    <property type="match status" value="1"/>
</dbReference>
<feature type="transmembrane region" description="Helical" evidence="9">
    <location>
        <begin position="45"/>
        <end position="69"/>
    </location>
</feature>
<keyword evidence="11" id="KW-0762">Sugar transport</keyword>
<dbReference type="InterPro" id="IPR020846">
    <property type="entry name" value="MFS_dom"/>
</dbReference>
<dbReference type="InterPro" id="IPR003663">
    <property type="entry name" value="Sugar/inositol_transpt"/>
</dbReference>
<comment type="subcellular location">
    <subcellularLocation>
        <location evidence="1">Membrane</location>
        <topology evidence="1">Multi-pass membrane protein</topology>
    </subcellularLocation>
</comment>
<evidence type="ECO:0000256" key="9">
    <source>
        <dbReference type="SAM" id="Phobius"/>
    </source>
</evidence>
<dbReference type="PANTHER" id="PTHR48022">
    <property type="entry name" value="PLASTIDIC GLUCOSE TRANSPORTER 4"/>
    <property type="match status" value="1"/>
</dbReference>
<dbReference type="GO" id="GO:0005351">
    <property type="term" value="F:carbohydrate:proton symporter activity"/>
    <property type="evidence" value="ECO:0007669"/>
    <property type="project" value="TreeGrafter"/>
</dbReference>
<evidence type="ECO:0000256" key="2">
    <source>
        <dbReference type="ARBA" id="ARBA00010992"/>
    </source>
</evidence>
<organism evidence="11 12">
    <name type="scientific">Scheffersomyces spartinae</name>
    <dbReference type="NCBI Taxonomy" id="45513"/>
    <lineage>
        <taxon>Eukaryota</taxon>
        <taxon>Fungi</taxon>
        <taxon>Dikarya</taxon>
        <taxon>Ascomycota</taxon>
        <taxon>Saccharomycotina</taxon>
        <taxon>Pichiomycetes</taxon>
        <taxon>Debaryomycetaceae</taxon>
        <taxon>Scheffersomyces</taxon>
    </lineage>
</organism>
<feature type="transmembrane region" description="Helical" evidence="9">
    <location>
        <begin position="296"/>
        <end position="317"/>
    </location>
</feature>
<dbReference type="PANTHER" id="PTHR48022:SF7">
    <property type="entry name" value="MAJOR FACILITATOR SUPERFAMILY (MFS) PROFILE DOMAIN-CONTAINING PROTEIN-RELATED"/>
    <property type="match status" value="1"/>
</dbReference>
<evidence type="ECO:0000259" key="10">
    <source>
        <dbReference type="PROSITE" id="PS50850"/>
    </source>
</evidence>
<comment type="similarity">
    <text evidence="2 7">Belongs to the major facilitator superfamily. Sugar transporter (TC 2.A.1.1) family.</text>
</comment>
<proteinExistence type="inferred from homology"/>
<evidence type="ECO:0000256" key="4">
    <source>
        <dbReference type="ARBA" id="ARBA00022692"/>
    </source>
</evidence>
<feature type="transmembrane region" description="Helical" evidence="9">
    <location>
        <begin position="208"/>
        <end position="227"/>
    </location>
</feature>
<dbReference type="InterPro" id="IPR036259">
    <property type="entry name" value="MFS_trans_sf"/>
</dbReference>
<accession>A0A9P7VDX0</accession>
<dbReference type="RefSeq" id="XP_043051557.1">
    <property type="nucleotide sequence ID" value="XM_043190880.1"/>
</dbReference>
<keyword evidence="12" id="KW-1185">Reference proteome</keyword>
<gene>
    <name evidence="11" type="primary">HGT1</name>
    <name evidence="11" type="ORF">KQ657_000018</name>
</gene>
<dbReference type="OrthoDB" id="4142200at2759"/>
<dbReference type="CDD" id="cd17356">
    <property type="entry name" value="MFS_HXT"/>
    <property type="match status" value="1"/>
</dbReference>
<dbReference type="NCBIfam" id="TIGR00879">
    <property type="entry name" value="SP"/>
    <property type="match status" value="1"/>
</dbReference>
<feature type="transmembrane region" description="Helical" evidence="9">
    <location>
        <begin position="174"/>
        <end position="193"/>
    </location>
</feature>
<dbReference type="Gene3D" id="1.20.1250.20">
    <property type="entry name" value="MFS general substrate transporter like domains"/>
    <property type="match status" value="1"/>
</dbReference>
<feature type="transmembrane region" description="Helical" evidence="9">
    <location>
        <begin position="141"/>
        <end position="162"/>
    </location>
</feature>
<keyword evidence="4 9" id="KW-0812">Transmembrane</keyword>
<feature type="transmembrane region" description="Helical" evidence="9">
    <location>
        <begin position="361"/>
        <end position="385"/>
    </location>
</feature>
<feature type="transmembrane region" description="Helical" evidence="9">
    <location>
        <begin position="446"/>
        <end position="466"/>
    </location>
</feature>
<sequence length="572" mass="63524">MCTNFTMEKNEGGHTQVPMQEDPQILTSANKIRIYLDKFPKLHNIYLIATISCVSGMMFGFDILSMSAFIGIEQYQNYFNHPNSTMQGLITSAMALGSLFGALGTSLISEPFGRRFTLICCSLSWMIGAAIQSSAQNRTQLILGRIISGVGVGFGSTVAPVYGSELAPRRIRGLIGGLFQFSVTLGILIMYYISYGLHFINGVASFRIAWGLQIIPGLLLFFGVIFLPESPRWLAKHGLWDEAEMVVANVQAKGNRDDPDVNIEVSEIKDQILIDEKSKKISYATLFNKRYRRRTITAVFAQIWQQLTGMNVMMYYITVLAAMSGFTGNANLVFSSIQYVLNVAMTIPALFLLDKVGRRKVLLIGAACMGVFQFALAGILGSYSVPVDSLDGNSYIRILIPPDRRPAARAAIAMAYLFVCSFASSWGVGIWLYCSEIWGDNAIRQRGAGLSTAANWAFNFAIGMYTPTSFKNITWRTYIIYASFCVAMFVHVYFGFPETKGKRLEEIGQMWDDKIPAWKTSKWQPDIPILSDKDLHQKMEAQHVERGGVITQSSSSERNSYGNKVLTTTSGV</sequence>
<feature type="transmembrane region" description="Helical" evidence="9">
    <location>
        <begin position="116"/>
        <end position="135"/>
    </location>
</feature>
<dbReference type="InterPro" id="IPR005828">
    <property type="entry name" value="MFS_sugar_transport-like"/>
</dbReference>
<feature type="transmembrane region" description="Helical" evidence="9">
    <location>
        <begin position="337"/>
        <end position="354"/>
    </location>
</feature>
<evidence type="ECO:0000256" key="5">
    <source>
        <dbReference type="ARBA" id="ARBA00022989"/>
    </source>
</evidence>
<evidence type="ECO:0000313" key="12">
    <source>
        <dbReference type="Proteomes" id="UP000790833"/>
    </source>
</evidence>
<dbReference type="PROSITE" id="PS00216">
    <property type="entry name" value="SUGAR_TRANSPORT_1"/>
    <property type="match status" value="2"/>
</dbReference>
<dbReference type="EMBL" id="JAHMUF010000001">
    <property type="protein sequence ID" value="KAG7196012.1"/>
    <property type="molecule type" value="Genomic_DNA"/>
</dbReference>
<feature type="domain" description="Major facilitator superfamily (MFS) profile" evidence="10">
    <location>
        <begin position="48"/>
        <end position="500"/>
    </location>
</feature>
<protein>
    <submittedName>
        <fullName evidence="11">High affinity glucose transporter</fullName>
    </submittedName>
</protein>
<dbReference type="PRINTS" id="PR00171">
    <property type="entry name" value="SUGRTRNSPORT"/>
</dbReference>
<evidence type="ECO:0000256" key="3">
    <source>
        <dbReference type="ARBA" id="ARBA00022448"/>
    </source>
</evidence>
<dbReference type="InterPro" id="IPR005829">
    <property type="entry name" value="Sugar_transporter_CS"/>
</dbReference>
<feature type="region of interest" description="Disordered" evidence="8">
    <location>
        <begin position="552"/>
        <end position="572"/>
    </location>
</feature>
<dbReference type="InterPro" id="IPR050360">
    <property type="entry name" value="MFS_Sugar_Transporters"/>
</dbReference>
<dbReference type="PROSITE" id="PS00217">
    <property type="entry name" value="SUGAR_TRANSPORT_2"/>
    <property type="match status" value="1"/>
</dbReference>
<evidence type="ECO:0000313" key="11">
    <source>
        <dbReference type="EMBL" id="KAG7196012.1"/>
    </source>
</evidence>
<dbReference type="PROSITE" id="PS50850">
    <property type="entry name" value="MFS"/>
    <property type="match status" value="1"/>
</dbReference>
<evidence type="ECO:0000256" key="6">
    <source>
        <dbReference type="ARBA" id="ARBA00023136"/>
    </source>
</evidence>
<dbReference type="Pfam" id="PF00083">
    <property type="entry name" value="Sugar_tr"/>
    <property type="match status" value="1"/>
</dbReference>
<keyword evidence="6 9" id="KW-0472">Membrane</keyword>
<feature type="transmembrane region" description="Helical" evidence="9">
    <location>
        <begin position="478"/>
        <end position="496"/>
    </location>
</feature>
<dbReference type="AlphaFoldDB" id="A0A9P7VDX0"/>
<name>A0A9P7VDX0_9ASCO</name>